<evidence type="ECO:0000313" key="3">
    <source>
        <dbReference type="Proteomes" id="UP000634136"/>
    </source>
</evidence>
<gene>
    <name evidence="2" type="ORF">G2W53_032466</name>
</gene>
<protein>
    <submittedName>
        <fullName evidence="2">Uncharacterized protein</fullName>
    </submittedName>
</protein>
<keyword evidence="3" id="KW-1185">Reference proteome</keyword>
<accession>A0A834W6C3</accession>
<name>A0A834W6C3_9FABA</name>
<organism evidence="2 3">
    <name type="scientific">Senna tora</name>
    <dbReference type="NCBI Taxonomy" id="362788"/>
    <lineage>
        <taxon>Eukaryota</taxon>
        <taxon>Viridiplantae</taxon>
        <taxon>Streptophyta</taxon>
        <taxon>Embryophyta</taxon>
        <taxon>Tracheophyta</taxon>
        <taxon>Spermatophyta</taxon>
        <taxon>Magnoliopsida</taxon>
        <taxon>eudicotyledons</taxon>
        <taxon>Gunneridae</taxon>
        <taxon>Pentapetalae</taxon>
        <taxon>rosids</taxon>
        <taxon>fabids</taxon>
        <taxon>Fabales</taxon>
        <taxon>Fabaceae</taxon>
        <taxon>Caesalpinioideae</taxon>
        <taxon>Cassia clade</taxon>
        <taxon>Senna</taxon>
    </lineage>
</organism>
<dbReference type="Proteomes" id="UP000634136">
    <property type="component" value="Unassembled WGS sequence"/>
</dbReference>
<dbReference type="EMBL" id="JAAIUW010000010">
    <property type="protein sequence ID" value="KAF7811490.1"/>
    <property type="molecule type" value="Genomic_DNA"/>
</dbReference>
<dbReference type="AlphaFoldDB" id="A0A834W6C3"/>
<evidence type="ECO:0000313" key="2">
    <source>
        <dbReference type="EMBL" id="KAF7811490.1"/>
    </source>
</evidence>
<keyword evidence="1" id="KW-1133">Transmembrane helix</keyword>
<keyword evidence="1" id="KW-0472">Membrane</keyword>
<reference evidence="2" key="1">
    <citation type="submission" date="2020-09" db="EMBL/GenBank/DDBJ databases">
        <title>Genome-Enabled Discovery of Anthraquinone Biosynthesis in Senna tora.</title>
        <authorList>
            <person name="Kang S.-H."/>
            <person name="Pandey R.P."/>
            <person name="Lee C.-M."/>
            <person name="Sim J.-S."/>
            <person name="Jeong J.-T."/>
            <person name="Choi B.-S."/>
            <person name="Jung M."/>
            <person name="Ginzburg D."/>
            <person name="Zhao K."/>
            <person name="Won S.Y."/>
            <person name="Oh T.-J."/>
            <person name="Yu Y."/>
            <person name="Kim N.-H."/>
            <person name="Lee O.R."/>
            <person name="Lee T.-H."/>
            <person name="Bashyal P."/>
            <person name="Kim T.-S."/>
            <person name="Lee W.-H."/>
            <person name="Kawkins C."/>
            <person name="Kim C.-K."/>
            <person name="Kim J.S."/>
            <person name="Ahn B.O."/>
            <person name="Rhee S.Y."/>
            <person name="Sohng J.K."/>
        </authorList>
    </citation>
    <scope>NUCLEOTIDE SEQUENCE</scope>
    <source>
        <tissue evidence="2">Leaf</tissue>
    </source>
</reference>
<keyword evidence="1" id="KW-0812">Transmembrane</keyword>
<comment type="caution">
    <text evidence="2">The sequence shown here is derived from an EMBL/GenBank/DDBJ whole genome shotgun (WGS) entry which is preliminary data.</text>
</comment>
<feature type="transmembrane region" description="Helical" evidence="1">
    <location>
        <begin position="6"/>
        <end position="24"/>
    </location>
</feature>
<evidence type="ECO:0000256" key="1">
    <source>
        <dbReference type="SAM" id="Phobius"/>
    </source>
</evidence>
<sequence>MPQKMLTNGIIIGVGFAFIGFAILEGVGV</sequence>
<proteinExistence type="predicted"/>